<evidence type="ECO:0000259" key="15">
    <source>
        <dbReference type="Pfam" id="PF00593"/>
    </source>
</evidence>
<evidence type="ECO:0000256" key="12">
    <source>
        <dbReference type="PROSITE-ProRule" id="PRU10144"/>
    </source>
</evidence>
<evidence type="ECO:0000259" key="16">
    <source>
        <dbReference type="Pfam" id="PF07715"/>
    </source>
</evidence>
<keyword evidence="6" id="KW-0406">Ion transport</keyword>
<dbReference type="CDD" id="cd01347">
    <property type="entry name" value="ligand_gated_channel"/>
    <property type="match status" value="1"/>
</dbReference>
<dbReference type="InterPro" id="IPR000531">
    <property type="entry name" value="Beta-barrel_TonB"/>
</dbReference>
<evidence type="ECO:0000256" key="4">
    <source>
        <dbReference type="ARBA" id="ARBA00022692"/>
    </source>
</evidence>
<keyword evidence="8 10" id="KW-0472">Membrane</keyword>
<gene>
    <name evidence="17" type="ORF">TPR58_14945</name>
</gene>
<dbReference type="PROSITE" id="PS52016">
    <property type="entry name" value="TONB_DEPENDENT_REC_3"/>
    <property type="match status" value="1"/>
</dbReference>
<dbReference type="InterPro" id="IPR039426">
    <property type="entry name" value="TonB-dep_rcpt-like"/>
</dbReference>
<comment type="caution">
    <text evidence="17">The sequence shown here is derived from an EMBL/GenBank/DDBJ whole genome shotgun (WGS) entry which is preliminary data.</text>
</comment>
<name>A0ABV0BC70_9SPHN</name>
<dbReference type="InterPro" id="IPR010916">
    <property type="entry name" value="TonB_box_CS"/>
</dbReference>
<evidence type="ECO:0000313" key="18">
    <source>
        <dbReference type="Proteomes" id="UP001427805"/>
    </source>
</evidence>
<keyword evidence="2 10" id="KW-0813">Transport</keyword>
<dbReference type="Pfam" id="PF00593">
    <property type="entry name" value="TonB_dep_Rec_b-barrel"/>
    <property type="match status" value="1"/>
</dbReference>
<proteinExistence type="inferred from homology"/>
<evidence type="ECO:0000256" key="7">
    <source>
        <dbReference type="ARBA" id="ARBA00023077"/>
    </source>
</evidence>
<keyword evidence="18" id="KW-1185">Reference proteome</keyword>
<reference evidence="17 18" key="1">
    <citation type="submission" date="2024-05" db="EMBL/GenBank/DDBJ databases">
        <title>Sphingomonas sp. HF-S3 16S ribosomal RNA gene Genome sequencing and assembly.</title>
        <authorList>
            <person name="Lee H."/>
        </authorList>
    </citation>
    <scope>NUCLEOTIDE SEQUENCE [LARGE SCALE GENOMIC DNA]</scope>
    <source>
        <strain evidence="17 18">HF-S3</strain>
    </source>
</reference>
<evidence type="ECO:0000256" key="1">
    <source>
        <dbReference type="ARBA" id="ARBA00004571"/>
    </source>
</evidence>
<dbReference type="EMBL" id="JBDIZK010000009">
    <property type="protein sequence ID" value="MEN3748471.1"/>
    <property type="molecule type" value="Genomic_DNA"/>
</dbReference>
<evidence type="ECO:0000256" key="14">
    <source>
        <dbReference type="SAM" id="SignalP"/>
    </source>
</evidence>
<evidence type="ECO:0000256" key="13">
    <source>
        <dbReference type="RuleBase" id="RU003357"/>
    </source>
</evidence>
<evidence type="ECO:0000256" key="9">
    <source>
        <dbReference type="ARBA" id="ARBA00023237"/>
    </source>
</evidence>
<evidence type="ECO:0000256" key="11">
    <source>
        <dbReference type="PROSITE-ProRule" id="PRU10143"/>
    </source>
</evidence>
<dbReference type="InterPro" id="IPR012910">
    <property type="entry name" value="Plug_dom"/>
</dbReference>
<evidence type="ECO:0000256" key="3">
    <source>
        <dbReference type="ARBA" id="ARBA00022452"/>
    </source>
</evidence>
<evidence type="ECO:0000256" key="6">
    <source>
        <dbReference type="ARBA" id="ARBA00023065"/>
    </source>
</evidence>
<keyword evidence="7 11" id="KW-0798">TonB box</keyword>
<dbReference type="Proteomes" id="UP001427805">
    <property type="component" value="Unassembled WGS sequence"/>
</dbReference>
<dbReference type="Pfam" id="PF07715">
    <property type="entry name" value="Plug"/>
    <property type="match status" value="1"/>
</dbReference>
<dbReference type="PANTHER" id="PTHR30069:SF53">
    <property type="entry name" value="COLICIN I RECEPTOR-RELATED"/>
    <property type="match status" value="1"/>
</dbReference>
<protein>
    <submittedName>
        <fullName evidence="17">TonB-dependent receptor</fullName>
    </submittedName>
</protein>
<feature type="short sequence motif" description="TonB C-terminal box" evidence="12">
    <location>
        <begin position="699"/>
        <end position="716"/>
    </location>
</feature>
<comment type="similarity">
    <text evidence="10 13">Belongs to the TonB-dependent receptor family.</text>
</comment>
<keyword evidence="9 10" id="KW-0998">Cell outer membrane</keyword>
<dbReference type="PROSITE" id="PS01156">
    <property type="entry name" value="TONB_DEPENDENT_REC_2"/>
    <property type="match status" value="1"/>
</dbReference>
<feature type="chain" id="PRO_5045294818" evidence="14">
    <location>
        <begin position="33"/>
        <end position="716"/>
    </location>
</feature>
<evidence type="ECO:0000256" key="5">
    <source>
        <dbReference type="ARBA" id="ARBA00022729"/>
    </source>
</evidence>
<keyword evidence="5 14" id="KW-0732">Signal</keyword>
<evidence type="ECO:0000256" key="8">
    <source>
        <dbReference type="ARBA" id="ARBA00023136"/>
    </source>
</evidence>
<dbReference type="PROSITE" id="PS00430">
    <property type="entry name" value="TONB_DEPENDENT_REC_1"/>
    <property type="match status" value="1"/>
</dbReference>
<dbReference type="InterPro" id="IPR037066">
    <property type="entry name" value="Plug_dom_sf"/>
</dbReference>
<dbReference type="InterPro" id="IPR036942">
    <property type="entry name" value="Beta-barrel_TonB_sf"/>
</dbReference>
<sequence>MMQAYTLMRNRPVATGTASIALAMALALPAAAQTAQTGTPEGEAQDTIVVTAAGFEQKIENAPASVTVIRRQDLQEKRFGSLAEALGDVEGVDVGQSVGKTGGMTISIRGMPADYTLVLVDGRRQNAPGNVTPNGFNETSSGFLPPFSAIERIEVVRGPMSTLYGSDAMGGVVNLITRKVGDRWIGTGTAEATIQSDGDFGNQYSGNADLQGPLVRDLVGLTLRGSYFKREASDLSYDDAAGDPVEVSKRGPSPVEADIYTLGGRISATPHADHDLWVEVDIARQWYDNSASQLGTGTVQGGYGPEMRFNRDNYVLAHSWRAGFANIDTTLTRNITETFGRTIPPGTPGKTAGDARPLKATNTILDSRAVVPLDPVMLTLGGQYWKAEMIDGVAVAPYEFVQWALFGEGEIRLADSFRLTLGARYDDHETFGGKLSPRAYAVWNVTDALTVKGGVSRGFKTPRLDQITPGITGFTGQGTRPSIGTPDLKPEISTSYELGVYFDAGPVSGNVTLFNNDFTNKIAAGVGIANCSFAAAPDRPGCVDVGNFPLVDLYAQSINVDEAVTRGLEASARIEFATNLSLGVNYTYTESEQKSGAQAGQPLVNTPKHMINGNLRWRPVQGLSTWLRTEIRSSRSRGVGVEQTALGDYKGYALFQLGGSYDITPNVKLSAAVYNLLDTDFVGYLPYQNGATTAYASEYANLQEPRRLWLSATFDF</sequence>
<feature type="signal peptide" evidence="14">
    <location>
        <begin position="1"/>
        <end position="32"/>
    </location>
</feature>
<dbReference type="Gene3D" id="2.170.130.10">
    <property type="entry name" value="TonB-dependent receptor, plug domain"/>
    <property type="match status" value="1"/>
</dbReference>
<dbReference type="PANTHER" id="PTHR30069">
    <property type="entry name" value="TONB-DEPENDENT OUTER MEMBRANE RECEPTOR"/>
    <property type="match status" value="1"/>
</dbReference>
<evidence type="ECO:0000256" key="2">
    <source>
        <dbReference type="ARBA" id="ARBA00022448"/>
    </source>
</evidence>
<keyword evidence="3 10" id="KW-1134">Transmembrane beta strand</keyword>
<keyword evidence="17" id="KW-0675">Receptor</keyword>
<keyword evidence="4 10" id="KW-0812">Transmembrane</keyword>
<accession>A0ABV0BC70</accession>
<feature type="domain" description="TonB-dependent receptor-like beta-barrel" evidence="15">
    <location>
        <begin position="201"/>
        <end position="676"/>
    </location>
</feature>
<evidence type="ECO:0000313" key="17">
    <source>
        <dbReference type="EMBL" id="MEN3748471.1"/>
    </source>
</evidence>
<dbReference type="Gene3D" id="2.40.170.20">
    <property type="entry name" value="TonB-dependent receptor, beta-barrel domain"/>
    <property type="match status" value="1"/>
</dbReference>
<feature type="domain" description="TonB-dependent receptor plug" evidence="16">
    <location>
        <begin position="59"/>
        <end position="172"/>
    </location>
</feature>
<dbReference type="InterPro" id="IPR010917">
    <property type="entry name" value="TonB_rcpt_CS"/>
</dbReference>
<comment type="subcellular location">
    <subcellularLocation>
        <location evidence="1 10">Cell outer membrane</location>
        <topology evidence="1 10">Multi-pass membrane protein</topology>
    </subcellularLocation>
</comment>
<feature type="short sequence motif" description="TonB box" evidence="11">
    <location>
        <begin position="47"/>
        <end position="53"/>
    </location>
</feature>
<dbReference type="SUPFAM" id="SSF56935">
    <property type="entry name" value="Porins"/>
    <property type="match status" value="1"/>
</dbReference>
<organism evidence="17 18">
    <name type="scientific">Sphingomonas rustica</name>
    <dbReference type="NCBI Taxonomy" id="3103142"/>
    <lineage>
        <taxon>Bacteria</taxon>
        <taxon>Pseudomonadati</taxon>
        <taxon>Pseudomonadota</taxon>
        <taxon>Alphaproteobacteria</taxon>
        <taxon>Sphingomonadales</taxon>
        <taxon>Sphingomonadaceae</taxon>
        <taxon>Sphingomonas</taxon>
    </lineage>
</organism>
<evidence type="ECO:0000256" key="10">
    <source>
        <dbReference type="PROSITE-ProRule" id="PRU01360"/>
    </source>
</evidence>